<dbReference type="PANTHER" id="PTHR48101:SF1">
    <property type="entry name" value="METHYLMALONYL-COA MUTASE, LARGE SUBUNIT"/>
    <property type="match status" value="1"/>
</dbReference>
<dbReference type="InterPro" id="IPR006098">
    <property type="entry name" value="MMCoA_mutase_a_cat"/>
</dbReference>
<dbReference type="NCBIfam" id="TIGR00641">
    <property type="entry name" value="acid_CoA_mut_N"/>
    <property type="match status" value="1"/>
</dbReference>
<dbReference type="InterPro" id="IPR016176">
    <property type="entry name" value="Cbl-dep_enz_cat"/>
</dbReference>
<protein>
    <submittedName>
        <fullName evidence="3">Methylmalonyl-CoA mutase</fullName>
    </submittedName>
</protein>
<feature type="domain" description="Methylmalonyl-CoA mutase alpha/beta chain catalytic" evidence="2">
    <location>
        <begin position="31"/>
        <end position="544"/>
    </location>
</feature>
<dbReference type="GO" id="GO:0004494">
    <property type="term" value="F:methylmalonyl-CoA mutase activity"/>
    <property type="evidence" value="ECO:0007669"/>
    <property type="project" value="InterPro"/>
</dbReference>
<dbReference type="InterPro" id="IPR006099">
    <property type="entry name" value="MeMalonylCoA_mutase_a/b_cat"/>
</dbReference>
<dbReference type="EMBL" id="DSOV01000010">
    <property type="protein sequence ID" value="HEN41438.1"/>
    <property type="molecule type" value="Genomic_DNA"/>
</dbReference>
<name>A0A831TZN2_GEOME</name>
<dbReference type="PANTHER" id="PTHR48101">
    <property type="entry name" value="METHYLMALONYL-COA MUTASE, MITOCHONDRIAL-RELATED"/>
    <property type="match status" value="1"/>
</dbReference>
<evidence type="ECO:0000259" key="2">
    <source>
        <dbReference type="Pfam" id="PF01642"/>
    </source>
</evidence>
<dbReference type="Gene3D" id="3.20.20.240">
    <property type="entry name" value="Methylmalonyl-CoA mutase"/>
    <property type="match status" value="1"/>
</dbReference>
<dbReference type="AlphaFoldDB" id="A0A831TZN2"/>
<sequence>MSISDKKRLWQETVVAKNIAKAPERKAEFRTTSGIEMERCFTPAFEDYPGYEEDLGFPGQYPFTRGVQPTMYRGRFWTMRQYAGFGTAKESNERYKYLLQAGQTGLSVAFDLPTQMGYDSDAAMAAGEVGKVGVAIDSLADMEILFDGIPLDQVSTSMTINSTAAILLAMYIAVAEKQGVSPDRISGTIQNDILKEYMARGTYIYPPQESMRIITDIFAYCKDHVPKWNTISISGYHIREAGSSAVQEVAFTLADGIAYVEAAIKAGLNVDEFAPRLAFFFNAHNNLLEEVAKFRAARRMWARIMKERFGAKDPRSMMLRFHTQTAGCTLTAQQPDNNIMRVTIQALAAVLGGTQSLHTNSRDEALALPTEDSVRIALRTQQVIAYESGVADSIDPLAGSFLVESLTDQIELAATEYINRIDALGGAVEAISRGFQQKEIQDSAYAYQRAIETEDLIIVGVNKFTVSGEPAPELLKIKEEVEIAQKKALADMKAKRDEVGVRETLAALEQAARGTDNLMPPILNAVKAYATLGEIANVLRDVFGVHRETVVL</sequence>
<dbReference type="GO" id="GO:0031419">
    <property type="term" value="F:cobalamin binding"/>
    <property type="evidence" value="ECO:0007669"/>
    <property type="project" value="InterPro"/>
</dbReference>
<accession>A0A831TZN2</accession>
<evidence type="ECO:0000256" key="1">
    <source>
        <dbReference type="ARBA" id="ARBA00023235"/>
    </source>
</evidence>
<evidence type="ECO:0000313" key="3">
    <source>
        <dbReference type="EMBL" id="HEN41438.1"/>
    </source>
</evidence>
<dbReference type="CDD" id="cd03680">
    <property type="entry name" value="MM_CoA_mutase_ICM_like"/>
    <property type="match status" value="1"/>
</dbReference>
<dbReference type="SUPFAM" id="SSF51703">
    <property type="entry name" value="Cobalamin (vitamin B12)-dependent enzymes"/>
    <property type="match status" value="1"/>
</dbReference>
<organism evidence="3">
    <name type="scientific">Geobacter metallireducens</name>
    <dbReference type="NCBI Taxonomy" id="28232"/>
    <lineage>
        <taxon>Bacteria</taxon>
        <taxon>Pseudomonadati</taxon>
        <taxon>Thermodesulfobacteriota</taxon>
        <taxon>Desulfuromonadia</taxon>
        <taxon>Geobacterales</taxon>
        <taxon>Geobacteraceae</taxon>
        <taxon>Geobacter</taxon>
    </lineage>
</organism>
<keyword evidence="1" id="KW-0413">Isomerase</keyword>
<comment type="caution">
    <text evidence="3">The sequence shown here is derived from an EMBL/GenBank/DDBJ whole genome shotgun (WGS) entry which is preliminary data.</text>
</comment>
<proteinExistence type="predicted"/>
<reference evidence="3" key="1">
    <citation type="journal article" date="2020" name="mSystems">
        <title>Genome- and Community-Level Interaction Insights into Carbon Utilization and Element Cycling Functions of Hydrothermarchaeota in Hydrothermal Sediment.</title>
        <authorList>
            <person name="Zhou Z."/>
            <person name="Liu Y."/>
            <person name="Xu W."/>
            <person name="Pan J."/>
            <person name="Luo Z.H."/>
            <person name="Li M."/>
        </authorList>
    </citation>
    <scope>NUCLEOTIDE SEQUENCE [LARGE SCALE GENOMIC DNA]</scope>
    <source>
        <strain evidence="3">SpSt-349</strain>
    </source>
</reference>
<gene>
    <name evidence="3" type="ORF">ENQ87_03540</name>
</gene>
<dbReference type="Pfam" id="PF01642">
    <property type="entry name" value="MM_CoA_mutase"/>
    <property type="match status" value="1"/>
</dbReference>